<dbReference type="PANTHER" id="PTHR48106">
    <property type="entry name" value="QUINONE OXIDOREDUCTASE PIG3-RELATED"/>
    <property type="match status" value="1"/>
</dbReference>
<dbReference type="Pfam" id="PF08240">
    <property type="entry name" value="ADH_N"/>
    <property type="match status" value="1"/>
</dbReference>
<evidence type="ECO:0000256" key="1">
    <source>
        <dbReference type="ARBA" id="ARBA00022857"/>
    </source>
</evidence>
<dbReference type="Gene3D" id="3.90.180.10">
    <property type="entry name" value="Medium-chain alcohol dehydrogenases, catalytic domain"/>
    <property type="match status" value="1"/>
</dbReference>
<comment type="caution">
    <text evidence="4">The sequence shown here is derived from an EMBL/GenBank/DDBJ whole genome shotgun (WGS) entry which is preliminary data.</text>
</comment>
<dbReference type="Gene3D" id="3.40.50.720">
    <property type="entry name" value="NAD(P)-binding Rossmann-like Domain"/>
    <property type="match status" value="1"/>
</dbReference>
<name>A0ABR1VLY7_9PEZI</name>
<proteinExistence type="predicted"/>
<evidence type="ECO:0000313" key="5">
    <source>
        <dbReference type="Proteomes" id="UP001446871"/>
    </source>
</evidence>
<keyword evidence="1" id="KW-0521">NADP</keyword>
<dbReference type="InterPro" id="IPR013154">
    <property type="entry name" value="ADH-like_N"/>
</dbReference>
<dbReference type="SUPFAM" id="SSF50129">
    <property type="entry name" value="GroES-like"/>
    <property type="match status" value="1"/>
</dbReference>
<evidence type="ECO:0000313" key="4">
    <source>
        <dbReference type="EMBL" id="KAK8072256.1"/>
    </source>
</evidence>
<reference evidence="4 5" key="1">
    <citation type="submission" date="2023-01" db="EMBL/GenBank/DDBJ databases">
        <title>Analysis of 21 Apiospora genomes using comparative genomics revels a genus with tremendous synthesis potential of carbohydrate active enzymes and secondary metabolites.</title>
        <authorList>
            <person name="Sorensen T."/>
        </authorList>
    </citation>
    <scope>NUCLEOTIDE SEQUENCE [LARGE SCALE GENOMIC DNA]</scope>
    <source>
        <strain evidence="4 5">CBS 83171</strain>
    </source>
</reference>
<dbReference type="InterPro" id="IPR020843">
    <property type="entry name" value="ER"/>
</dbReference>
<dbReference type="SUPFAM" id="SSF51735">
    <property type="entry name" value="NAD(P)-binding Rossmann-fold domains"/>
    <property type="match status" value="1"/>
</dbReference>
<evidence type="ECO:0000259" key="3">
    <source>
        <dbReference type="SMART" id="SM00829"/>
    </source>
</evidence>
<keyword evidence="2" id="KW-0560">Oxidoreductase</keyword>
<dbReference type="SMART" id="SM00829">
    <property type="entry name" value="PKS_ER"/>
    <property type="match status" value="1"/>
</dbReference>
<sequence>MTRFMRAVDIRSGSGPASALFINDEMPVPEPQPGECLVKIKAFGINRGDMMQRDGMLVFPGVANMKPILGLEFSGVIAEMRPGDDEEGDEWKVGDEVFGLLGGGGYAEYVNVHRKMLIRKPRDMSHEQAGGLCEVNSPGTPTLVATPSHSTDDDAAASSTSFSTASTAPAVFATARKPEKCAFATEQLGATAAVDLSQHPDKRSWAAEVKAHNGHRGVDLVVT</sequence>
<protein>
    <submittedName>
        <fullName evidence="4">Zinc-binding dehydrogenase</fullName>
    </submittedName>
</protein>
<gene>
    <name evidence="4" type="ORF">PG996_005604</name>
</gene>
<keyword evidence="5" id="KW-1185">Reference proteome</keyword>
<accession>A0ABR1VLY7</accession>
<evidence type="ECO:0000256" key="2">
    <source>
        <dbReference type="ARBA" id="ARBA00023002"/>
    </source>
</evidence>
<dbReference type="InterPro" id="IPR011032">
    <property type="entry name" value="GroES-like_sf"/>
</dbReference>
<dbReference type="InterPro" id="IPR036291">
    <property type="entry name" value="NAD(P)-bd_dom_sf"/>
</dbReference>
<feature type="domain" description="Enoyl reductase (ER)" evidence="3">
    <location>
        <begin position="15"/>
        <end position="222"/>
    </location>
</feature>
<dbReference type="PANTHER" id="PTHR48106:SF18">
    <property type="entry name" value="QUINONE OXIDOREDUCTASE PIG3"/>
    <property type="match status" value="1"/>
</dbReference>
<organism evidence="4 5">
    <name type="scientific">Apiospora saccharicola</name>
    <dbReference type="NCBI Taxonomy" id="335842"/>
    <lineage>
        <taxon>Eukaryota</taxon>
        <taxon>Fungi</taxon>
        <taxon>Dikarya</taxon>
        <taxon>Ascomycota</taxon>
        <taxon>Pezizomycotina</taxon>
        <taxon>Sordariomycetes</taxon>
        <taxon>Xylariomycetidae</taxon>
        <taxon>Amphisphaeriales</taxon>
        <taxon>Apiosporaceae</taxon>
        <taxon>Apiospora</taxon>
    </lineage>
</organism>
<dbReference type="Proteomes" id="UP001446871">
    <property type="component" value="Unassembled WGS sequence"/>
</dbReference>
<dbReference type="EMBL" id="JAQQWM010000003">
    <property type="protein sequence ID" value="KAK8072256.1"/>
    <property type="molecule type" value="Genomic_DNA"/>
</dbReference>